<feature type="compositionally biased region" description="Basic and acidic residues" evidence="7">
    <location>
        <begin position="105"/>
        <end position="115"/>
    </location>
</feature>
<feature type="binding site" evidence="6">
    <location>
        <position position="645"/>
    </location>
    <ligand>
        <name>substrate</name>
    </ligand>
</feature>
<dbReference type="Gene3D" id="3.90.190.10">
    <property type="entry name" value="Protein tyrosine phosphatase superfamily"/>
    <property type="match status" value="1"/>
</dbReference>
<dbReference type="InterPro" id="IPR003595">
    <property type="entry name" value="Tyr_Pase_cat"/>
</dbReference>
<accession>A0AAV4A7L2</accession>
<proteinExistence type="predicted"/>
<keyword evidence="11" id="KW-1185">Reference proteome</keyword>
<dbReference type="CDD" id="cd14547">
    <property type="entry name" value="PTPc-KIM"/>
    <property type="match status" value="1"/>
</dbReference>
<evidence type="ECO:0000256" key="4">
    <source>
        <dbReference type="ARBA" id="ARBA00022912"/>
    </source>
</evidence>
<dbReference type="SMART" id="SM00404">
    <property type="entry name" value="PTPc_motif"/>
    <property type="match status" value="1"/>
</dbReference>
<dbReference type="PRINTS" id="PR01778">
    <property type="entry name" value="KIMPTPASE"/>
</dbReference>
<dbReference type="InterPro" id="IPR029021">
    <property type="entry name" value="Prot-tyrosine_phosphatase-like"/>
</dbReference>
<dbReference type="PROSITE" id="PS50055">
    <property type="entry name" value="TYR_PHOSPHATASE_PTP"/>
    <property type="match status" value="1"/>
</dbReference>
<gene>
    <name evidence="10" type="ORF">PoB_003371600</name>
</gene>
<evidence type="ECO:0000259" key="9">
    <source>
        <dbReference type="PROSITE" id="PS50056"/>
    </source>
</evidence>
<dbReference type="EMBL" id="BLXT01003843">
    <property type="protein sequence ID" value="GFO07211.1"/>
    <property type="molecule type" value="Genomic_DNA"/>
</dbReference>
<dbReference type="GO" id="GO:0005886">
    <property type="term" value="C:plasma membrane"/>
    <property type="evidence" value="ECO:0007669"/>
    <property type="project" value="TreeGrafter"/>
</dbReference>
<dbReference type="Pfam" id="PF00102">
    <property type="entry name" value="Y_phosphatase"/>
    <property type="match status" value="1"/>
</dbReference>
<evidence type="ECO:0000313" key="10">
    <source>
        <dbReference type="EMBL" id="GFO07211.1"/>
    </source>
</evidence>
<dbReference type="AlphaFoldDB" id="A0AAV4A7L2"/>
<protein>
    <recommendedName>
        <fullName evidence="1">protein-tyrosine-phosphatase</fullName>
        <ecNumber evidence="1">3.1.3.48</ecNumber>
    </recommendedName>
</protein>
<feature type="compositionally biased region" description="Polar residues" evidence="7">
    <location>
        <begin position="69"/>
        <end position="89"/>
    </location>
</feature>
<sequence>MWRKIISEAEDGTREEGENERIGGGSCRLSGAMRGLTHTAQDVLVSLATTMPTAYTFNSAVGTLPPETYTASKSHSTGRNASSAMTENQSHLENKSSKQSLIFEPESRWQGRKSETPSGRWKNDLNNSFLEYLQPLELPTDPDLQGYFLDRNESESEAEVSDTRTEDDQLAKKRSRREAKVKDSIEPQFGLILQVHNVEASSNSSVDRTIMRLKLALSAELPWPIAGIHVEKINFAGSKIAFYLEDLYGHYPPVRELVTSDLLPRLSARVPDLGLSDVSEEINMSSSAHELKRPFWTNPYFPYVLAGSSVAVVLGLSILIYCCCCVPKEKLLKQASLDHITTHRAFDDVDSAENGVVGNRAIFYPALKPELMSPVTVQPDPSVVTAAAYVPTYSTPYPGAYPSAYTSCGPLATPVPTQPIRVKAKGLLERRGSNASLTLDLNPPTEMNRWEGTPPKESTALEFLLSAGNRLSRRDLRNAVKHTKILYEEFWEIPMNHTEKVSVAGSGMKNRYKTIIPNEHSRVLLPDIDNDPLNSYINANYIRGYEGEPRAYIATQGPMAHTLMDFWRMIWAEKCPIIVMITKLKEKSKSKCENYLPERWGLFGEVEVIIDSIVPKRGYVLRHITLRCNGESRTVFHYWYTSWPDHKPPDSPHMLLDLIKEVELRRCPTSDLSPKGPVCVHCSAGIGRTGCFIAISIGIRQLREEHSVDTLGIVCAVRMDRGGMIQTHEQYDFVHQALAVYERELGEPSVQSITALTTDSPP</sequence>
<keyword evidence="2" id="KW-0597">Phosphoprotein</keyword>
<evidence type="ECO:0000256" key="7">
    <source>
        <dbReference type="SAM" id="MobiDB-lite"/>
    </source>
</evidence>
<feature type="active site" description="Phosphocysteine intermediate" evidence="5">
    <location>
        <position position="682"/>
    </location>
</feature>
<feature type="binding site" evidence="6">
    <location>
        <begin position="682"/>
        <end position="688"/>
    </location>
    <ligand>
        <name>substrate</name>
    </ligand>
</feature>
<dbReference type="GO" id="GO:0019901">
    <property type="term" value="F:protein kinase binding"/>
    <property type="evidence" value="ECO:0007669"/>
    <property type="project" value="TreeGrafter"/>
</dbReference>
<reference evidence="10 11" key="1">
    <citation type="journal article" date="2021" name="Elife">
        <title>Chloroplast acquisition without the gene transfer in kleptoplastic sea slugs, Plakobranchus ocellatus.</title>
        <authorList>
            <person name="Maeda T."/>
            <person name="Takahashi S."/>
            <person name="Yoshida T."/>
            <person name="Shimamura S."/>
            <person name="Takaki Y."/>
            <person name="Nagai Y."/>
            <person name="Toyoda A."/>
            <person name="Suzuki Y."/>
            <person name="Arimoto A."/>
            <person name="Ishii H."/>
            <person name="Satoh N."/>
            <person name="Nishiyama T."/>
            <person name="Hasebe M."/>
            <person name="Maruyama T."/>
            <person name="Minagawa J."/>
            <person name="Obokata J."/>
            <person name="Shigenobu S."/>
        </authorList>
    </citation>
    <scope>NUCLEOTIDE SEQUENCE [LARGE SCALE GENOMIC DNA]</scope>
</reference>
<dbReference type="PROSITE" id="PS00383">
    <property type="entry name" value="TYR_PHOSPHATASE_1"/>
    <property type="match status" value="1"/>
</dbReference>
<feature type="compositionally biased region" description="Basic and acidic residues" evidence="7">
    <location>
        <begin position="1"/>
        <end position="21"/>
    </location>
</feature>
<dbReference type="InterPro" id="IPR008356">
    <property type="entry name" value="Tyr_Pase_KIM-con"/>
</dbReference>
<keyword evidence="10" id="KW-0675">Receptor</keyword>
<evidence type="ECO:0000256" key="2">
    <source>
        <dbReference type="ARBA" id="ARBA00022553"/>
    </source>
</evidence>
<dbReference type="Proteomes" id="UP000735302">
    <property type="component" value="Unassembled WGS sequence"/>
</dbReference>
<feature type="region of interest" description="Disordered" evidence="7">
    <location>
        <begin position="1"/>
        <end position="25"/>
    </location>
</feature>
<dbReference type="GO" id="GO:0005829">
    <property type="term" value="C:cytosol"/>
    <property type="evidence" value="ECO:0007669"/>
    <property type="project" value="TreeGrafter"/>
</dbReference>
<organism evidence="10 11">
    <name type="scientific">Plakobranchus ocellatus</name>
    <dbReference type="NCBI Taxonomy" id="259542"/>
    <lineage>
        <taxon>Eukaryota</taxon>
        <taxon>Metazoa</taxon>
        <taxon>Spiralia</taxon>
        <taxon>Lophotrochozoa</taxon>
        <taxon>Mollusca</taxon>
        <taxon>Gastropoda</taxon>
        <taxon>Heterobranchia</taxon>
        <taxon>Euthyneura</taxon>
        <taxon>Panpulmonata</taxon>
        <taxon>Sacoglossa</taxon>
        <taxon>Placobranchoidea</taxon>
        <taxon>Plakobranchidae</taxon>
        <taxon>Plakobranchus</taxon>
    </lineage>
</organism>
<evidence type="ECO:0000259" key="8">
    <source>
        <dbReference type="PROSITE" id="PS50055"/>
    </source>
</evidence>
<dbReference type="SMART" id="SM00194">
    <property type="entry name" value="PTPc"/>
    <property type="match status" value="1"/>
</dbReference>
<evidence type="ECO:0000256" key="5">
    <source>
        <dbReference type="PIRSR" id="PIRSR608356-50"/>
    </source>
</evidence>
<dbReference type="SUPFAM" id="SSF52799">
    <property type="entry name" value="(Phosphotyrosine protein) phosphatases II"/>
    <property type="match status" value="1"/>
</dbReference>
<dbReference type="InterPro" id="IPR016130">
    <property type="entry name" value="Tyr_Pase_AS"/>
</dbReference>
<feature type="domain" description="Tyrosine-protein phosphatase" evidence="8">
    <location>
        <begin position="509"/>
        <end position="741"/>
    </location>
</feature>
<evidence type="ECO:0000313" key="11">
    <source>
        <dbReference type="Proteomes" id="UP000735302"/>
    </source>
</evidence>
<feature type="region of interest" description="Disordered" evidence="7">
    <location>
        <begin position="153"/>
        <end position="179"/>
    </location>
</feature>
<dbReference type="PANTHER" id="PTHR46198:SF4">
    <property type="entry name" value="PROTEIN-TYROSINE-PHOSPHATASE"/>
    <property type="match status" value="1"/>
</dbReference>
<dbReference type="EC" id="3.1.3.48" evidence="1"/>
<feature type="domain" description="Tyrosine specific protein phosphatases" evidence="9">
    <location>
        <begin position="653"/>
        <end position="732"/>
    </location>
</feature>
<feature type="compositionally biased region" description="Basic and acidic residues" evidence="7">
    <location>
        <begin position="161"/>
        <end position="171"/>
    </location>
</feature>
<dbReference type="InterPro" id="IPR000387">
    <property type="entry name" value="Tyr_Pase_dom"/>
</dbReference>
<keyword evidence="3" id="KW-0378">Hydrolase</keyword>
<dbReference type="PANTHER" id="PTHR46198">
    <property type="entry name" value="PROTEIN-TYROSINE-PHOSPHATASE"/>
    <property type="match status" value="1"/>
</dbReference>
<dbReference type="PRINTS" id="PR00700">
    <property type="entry name" value="PRTYPHPHTASE"/>
</dbReference>
<dbReference type="GO" id="GO:0007165">
    <property type="term" value="P:signal transduction"/>
    <property type="evidence" value="ECO:0007669"/>
    <property type="project" value="TreeGrafter"/>
</dbReference>
<feature type="binding site" evidence="6">
    <location>
        <position position="726"/>
    </location>
    <ligand>
        <name>substrate</name>
    </ligand>
</feature>
<name>A0AAV4A7L2_9GAST</name>
<feature type="region of interest" description="Disordered" evidence="7">
    <location>
        <begin position="62"/>
        <end position="121"/>
    </location>
</feature>
<dbReference type="FunFam" id="3.90.190.10:FF:000020">
    <property type="entry name" value="Tyrosine-protein phosphatase non-receptor type 5"/>
    <property type="match status" value="1"/>
</dbReference>
<comment type="caution">
    <text evidence="10">The sequence shown here is derived from an EMBL/GenBank/DDBJ whole genome shotgun (WGS) entry which is preliminary data.</text>
</comment>
<dbReference type="GO" id="GO:0004725">
    <property type="term" value="F:protein tyrosine phosphatase activity"/>
    <property type="evidence" value="ECO:0007669"/>
    <property type="project" value="UniProtKB-EC"/>
</dbReference>
<keyword evidence="4" id="KW-0904">Protein phosphatase</keyword>
<evidence type="ECO:0000256" key="1">
    <source>
        <dbReference type="ARBA" id="ARBA00013064"/>
    </source>
</evidence>
<dbReference type="InterPro" id="IPR000242">
    <property type="entry name" value="PTP_cat"/>
</dbReference>
<evidence type="ECO:0000256" key="6">
    <source>
        <dbReference type="PIRSR" id="PIRSR608356-51"/>
    </source>
</evidence>
<evidence type="ECO:0000256" key="3">
    <source>
        <dbReference type="ARBA" id="ARBA00022801"/>
    </source>
</evidence>
<dbReference type="GO" id="GO:0030054">
    <property type="term" value="C:cell junction"/>
    <property type="evidence" value="ECO:0007669"/>
    <property type="project" value="TreeGrafter"/>
</dbReference>
<dbReference type="PROSITE" id="PS50056">
    <property type="entry name" value="TYR_PHOSPHATASE_2"/>
    <property type="match status" value="1"/>
</dbReference>